<reference evidence="1 2" key="1">
    <citation type="journal article" date="2018" name="G3 (Bethesda)">
        <title>Phylogenetic and Phylogenomic Definition of Rhizopus Species.</title>
        <authorList>
            <person name="Gryganskyi A.P."/>
            <person name="Golan J."/>
            <person name="Dolatabadi S."/>
            <person name="Mondo S."/>
            <person name="Robb S."/>
            <person name="Idnurm A."/>
            <person name="Muszewska A."/>
            <person name="Steczkiewicz K."/>
            <person name="Masonjones S."/>
            <person name="Liao H.L."/>
            <person name="Gajdeczka M.T."/>
            <person name="Anike F."/>
            <person name="Vuek A."/>
            <person name="Anishchenko I.M."/>
            <person name="Voigt K."/>
            <person name="de Hoog G.S."/>
            <person name="Smith M.E."/>
            <person name="Heitman J."/>
            <person name="Vilgalys R."/>
            <person name="Stajich J.E."/>
        </authorList>
    </citation>
    <scope>NUCLEOTIDE SEQUENCE [LARGE SCALE GENOMIC DNA]</scope>
    <source>
        <strain evidence="1 2">LSU 92-RS-03</strain>
    </source>
</reference>
<comment type="caution">
    <text evidence="1">The sequence shown here is derived from an EMBL/GenBank/DDBJ whole genome shotgun (WGS) entry which is preliminary data.</text>
</comment>
<gene>
    <name evidence="1" type="ORF">CU098_004886</name>
</gene>
<evidence type="ECO:0000313" key="1">
    <source>
        <dbReference type="EMBL" id="RCH78217.1"/>
    </source>
</evidence>
<dbReference type="EMBL" id="PJQM01007416">
    <property type="protein sequence ID" value="RCH78217.1"/>
    <property type="molecule type" value="Genomic_DNA"/>
</dbReference>
<proteinExistence type="predicted"/>
<protein>
    <submittedName>
        <fullName evidence="1">Uncharacterized protein</fullName>
    </submittedName>
</protein>
<organism evidence="1 2">
    <name type="scientific">Rhizopus stolonifer</name>
    <name type="common">Rhizopus nigricans</name>
    <dbReference type="NCBI Taxonomy" id="4846"/>
    <lineage>
        <taxon>Eukaryota</taxon>
        <taxon>Fungi</taxon>
        <taxon>Fungi incertae sedis</taxon>
        <taxon>Mucoromycota</taxon>
        <taxon>Mucoromycotina</taxon>
        <taxon>Mucoromycetes</taxon>
        <taxon>Mucorales</taxon>
        <taxon>Mucorineae</taxon>
        <taxon>Rhizopodaceae</taxon>
        <taxon>Rhizopus</taxon>
    </lineage>
</organism>
<sequence length="90" mass="10275">MPSNSSSCKDEIMSTTNMMWQLQGIVEEATETLKKIRMSHEENKKVFEEGSSSSQIKTCPLESQKLTTFTFIVRLFNQILQEVAIKEANN</sequence>
<evidence type="ECO:0000313" key="2">
    <source>
        <dbReference type="Proteomes" id="UP000253551"/>
    </source>
</evidence>
<dbReference type="AlphaFoldDB" id="A0A367IKK7"/>
<keyword evidence="2" id="KW-1185">Reference proteome</keyword>
<name>A0A367IKK7_RHIST</name>
<dbReference type="Proteomes" id="UP000253551">
    <property type="component" value="Unassembled WGS sequence"/>
</dbReference>
<accession>A0A367IKK7</accession>